<comment type="caution">
    <text evidence="1">The sequence shown here is derived from an EMBL/GenBank/DDBJ whole genome shotgun (WGS) entry which is preliminary data.</text>
</comment>
<accession>A0ABS8UXF1</accession>
<protein>
    <submittedName>
        <fullName evidence="1">Uncharacterized protein</fullName>
    </submittedName>
</protein>
<feature type="non-terminal residue" evidence="1">
    <location>
        <position position="1"/>
    </location>
</feature>
<feature type="non-terminal residue" evidence="1">
    <location>
        <position position="75"/>
    </location>
</feature>
<evidence type="ECO:0000313" key="1">
    <source>
        <dbReference type="EMBL" id="MCD9639284.1"/>
    </source>
</evidence>
<keyword evidence="2" id="KW-1185">Reference proteome</keyword>
<organism evidence="1 2">
    <name type="scientific">Datura stramonium</name>
    <name type="common">Jimsonweed</name>
    <name type="synonym">Common thornapple</name>
    <dbReference type="NCBI Taxonomy" id="4076"/>
    <lineage>
        <taxon>Eukaryota</taxon>
        <taxon>Viridiplantae</taxon>
        <taxon>Streptophyta</taxon>
        <taxon>Embryophyta</taxon>
        <taxon>Tracheophyta</taxon>
        <taxon>Spermatophyta</taxon>
        <taxon>Magnoliopsida</taxon>
        <taxon>eudicotyledons</taxon>
        <taxon>Gunneridae</taxon>
        <taxon>Pentapetalae</taxon>
        <taxon>asterids</taxon>
        <taxon>lamiids</taxon>
        <taxon>Solanales</taxon>
        <taxon>Solanaceae</taxon>
        <taxon>Solanoideae</taxon>
        <taxon>Datureae</taxon>
        <taxon>Datura</taxon>
    </lineage>
</organism>
<reference evidence="1 2" key="1">
    <citation type="journal article" date="2021" name="BMC Genomics">
        <title>Datura genome reveals duplications of psychoactive alkaloid biosynthetic genes and high mutation rate following tissue culture.</title>
        <authorList>
            <person name="Rajewski A."/>
            <person name="Carter-House D."/>
            <person name="Stajich J."/>
            <person name="Litt A."/>
        </authorList>
    </citation>
    <scope>NUCLEOTIDE SEQUENCE [LARGE SCALE GENOMIC DNA]</scope>
    <source>
        <strain evidence="1">AR-01</strain>
    </source>
</reference>
<dbReference type="Proteomes" id="UP000823775">
    <property type="component" value="Unassembled WGS sequence"/>
</dbReference>
<evidence type="ECO:0000313" key="2">
    <source>
        <dbReference type="Proteomes" id="UP000823775"/>
    </source>
</evidence>
<proteinExistence type="predicted"/>
<name>A0ABS8UXF1_DATST</name>
<gene>
    <name evidence="1" type="ORF">HAX54_023709</name>
</gene>
<sequence>VNPLKQVQKRVQKVELAFDLYLVGANPIEQVEMQYAGRKPSVWQCQYPYATNLRIPLKVVHKSANPSSHSGDCLC</sequence>
<dbReference type="EMBL" id="JACEIK010002880">
    <property type="protein sequence ID" value="MCD9639284.1"/>
    <property type="molecule type" value="Genomic_DNA"/>
</dbReference>